<proteinExistence type="predicted"/>
<feature type="domain" description="F-box" evidence="1">
    <location>
        <begin position="34"/>
        <end position="73"/>
    </location>
</feature>
<dbReference type="Proteomes" id="UP000053660">
    <property type="component" value="Unassembled WGS sequence"/>
</dbReference>
<dbReference type="AlphaFoldDB" id="A0A0B1TAQ0"/>
<dbReference type="InterPro" id="IPR001810">
    <property type="entry name" value="F-box_dom"/>
</dbReference>
<organism evidence="2 3">
    <name type="scientific">Oesophagostomum dentatum</name>
    <name type="common">Nodular worm</name>
    <dbReference type="NCBI Taxonomy" id="61180"/>
    <lineage>
        <taxon>Eukaryota</taxon>
        <taxon>Metazoa</taxon>
        <taxon>Ecdysozoa</taxon>
        <taxon>Nematoda</taxon>
        <taxon>Chromadorea</taxon>
        <taxon>Rhabditida</taxon>
        <taxon>Rhabditina</taxon>
        <taxon>Rhabditomorpha</taxon>
        <taxon>Strongyloidea</taxon>
        <taxon>Strongylidae</taxon>
        <taxon>Oesophagostomum</taxon>
    </lineage>
</organism>
<accession>A0A0B1TAQ0</accession>
<dbReference type="Pfam" id="PF00646">
    <property type="entry name" value="F-box"/>
    <property type="match status" value="1"/>
</dbReference>
<evidence type="ECO:0000313" key="3">
    <source>
        <dbReference type="Proteomes" id="UP000053660"/>
    </source>
</evidence>
<evidence type="ECO:0000259" key="1">
    <source>
        <dbReference type="Pfam" id="PF00646"/>
    </source>
</evidence>
<evidence type="ECO:0000313" key="2">
    <source>
        <dbReference type="EMBL" id="KHJ92450.1"/>
    </source>
</evidence>
<name>A0A0B1TAQ0_OESDE</name>
<keyword evidence="3" id="KW-1185">Reference proteome</keyword>
<gene>
    <name evidence="2" type="ORF">OESDEN_07663</name>
</gene>
<dbReference type="EMBL" id="KN551342">
    <property type="protein sequence ID" value="KHJ92450.1"/>
    <property type="molecule type" value="Genomic_DNA"/>
</dbReference>
<sequence>MLQWLINCFSRLISFIKGRRRTLCTDYNSTFHQWNDLPNDIKILILQRLPFTTLRHFLFLSRESYLLATSFKSNAVCVRLTESDYAREMLNVSESDGAVHLTVVCMAKSMDENLEDDTLSLSFTNSEEGHCCVERKYVHEGKTFTKQGVRYAQNPRSACLEVLLNFIKLLNIESVRIVMRTLTAELESVFADYQPMVIKCRTLGILTEEPKLANSLLRYVSPGCELEFYSNSNKMFLDAPLFDSPVVGSNSLCEKKLAY</sequence>
<protein>
    <submittedName>
        <fullName evidence="2">F-box domain protein</fullName>
    </submittedName>
</protein>
<reference evidence="2 3" key="1">
    <citation type="submission" date="2014-03" db="EMBL/GenBank/DDBJ databases">
        <title>Draft genome of the hookworm Oesophagostomum dentatum.</title>
        <authorList>
            <person name="Mitreva M."/>
        </authorList>
    </citation>
    <scope>NUCLEOTIDE SEQUENCE [LARGE SCALE GENOMIC DNA]</scope>
    <source>
        <strain evidence="2 3">OD-Hann</strain>
    </source>
</reference>